<protein>
    <submittedName>
        <fullName evidence="2">Corrinoid ABC transporter substrate-binding protein</fullName>
    </submittedName>
</protein>
<dbReference type="Gene3D" id="3.40.50.1980">
    <property type="entry name" value="Nitrogenase molybdenum iron protein domain"/>
    <property type="match status" value="2"/>
</dbReference>
<reference evidence="2 3" key="1">
    <citation type="submission" date="2017-05" db="EMBL/GenBank/DDBJ databases">
        <authorList>
            <person name="Song R."/>
            <person name="Chenine A.L."/>
            <person name="Ruprecht R.M."/>
        </authorList>
    </citation>
    <scope>NUCLEOTIDE SEQUENCE [LARGE SCALE GENOMIC DNA]</scope>
    <source>
        <strain evidence="2 3">CECT 8489</strain>
    </source>
</reference>
<keyword evidence="3" id="KW-1185">Reference proteome</keyword>
<evidence type="ECO:0000313" key="2">
    <source>
        <dbReference type="EMBL" id="SMX22583.1"/>
    </source>
</evidence>
<proteinExistence type="predicted"/>
<gene>
    <name evidence="2" type="ORF">BOA8489_00680</name>
</gene>
<evidence type="ECO:0000313" key="3">
    <source>
        <dbReference type="Proteomes" id="UP000201838"/>
    </source>
</evidence>
<dbReference type="Proteomes" id="UP000201838">
    <property type="component" value="Unassembled WGS sequence"/>
</dbReference>
<organism evidence="2 3">
    <name type="scientific">Boseongicola aestuarii</name>
    <dbReference type="NCBI Taxonomy" id="1470561"/>
    <lineage>
        <taxon>Bacteria</taxon>
        <taxon>Pseudomonadati</taxon>
        <taxon>Pseudomonadota</taxon>
        <taxon>Alphaproteobacteria</taxon>
        <taxon>Rhodobacterales</taxon>
        <taxon>Paracoccaceae</taxon>
        <taxon>Boseongicola</taxon>
    </lineage>
</organism>
<dbReference type="EMBL" id="FXXQ01000002">
    <property type="protein sequence ID" value="SMX22583.1"/>
    <property type="molecule type" value="Genomic_DNA"/>
</dbReference>
<sequence>MLLAAPGQLISVSRIALDPVSSALSEEASAYSINSGQAEEIFAMAPDLVLGGVYTDPFAVQMLRDLGVEVVQFPIVSQLADIPVVVRQMGAVLGREATAEVFALEFEARLEAVELNPAGRRLEAAFFFANGYSLGAGTLSHDIVSKAGFLNLAERLGRQGGGRLALEELILNRPDVLISGQPYPAASRSEEILAHPALDGIPRVASGPEWVCGTPLTLVAVEQMVAVREALE</sequence>
<dbReference type="Pfam" id="PF01497">
    <property type="entry name" value="Peripla_BP_2"/>
    <property type="match status" value="1"/>
</dbReference>
<dbReference type="AlphaFoldDB" id="A0A238IX11"/>
<feature type="domain" description="Fe/B12 periplasmic-binding" evidence="1">
    <location>
        <begin position="1"/>
        <end position="232"/>
    </location>
</feature>
<dbReference type="PROSITE" id="PS50983">
    <property type="entry name" value="FE_B12_PBP"/>
    <property type="match status" value="1"/>
</dbReference>
<dbReference type="InterPro" id="IPR002491">
    <property type="entry name" value="ABC_transptr_periplasmic_BD"/>
</dbReference>
<dbReference type="PANTHER" id="PTHR30535">
    <property type="entry name" value="VITAMIN B12-BINDING PROTEIN"/>
    <property type="match status" value="1"/>
</dbReference>
<accession>A0A238IX11</accession>
<dbReference type="SUPFAM" id="SSF53807">
    <property type="entry name" value="Helical backbone' metal receptor"/>
    <property type="match status" value="1"/>
</dbReference>
<dbReference type="InterPro" id="IPR050902">
    <property type="entry name" value="ABC_Transporter_SBP"/>
</dbReference>
<dbReference type="PANTHER" id="PTHR30535:SF34">
    <property type="entry name" value="MOLYBDATE-BINDING PROTEIN MOLA"/>
    <property type="match status" value="1"/>
</dbReference>
<evidence type="ECO:0000259" key="1">
    <source>
        <dbReference type="PROSITE" id="PS50983"/>
    </source>
</evidence>
<name>A0A238IX11_9RHOB</name>